<comment type="caution">
    <text evidence="7">The sequence shown here is derived from an EMBL/GenBank/DDBJ whole genome shotgun (WGS) entry which is preliminary data.</text>
</comment>
<evidence type="ECO:0000256" key="3">
    <source>
        <dbReference type="ARBA" id="ARBA00022692"/>
    </source>
</evidence>
<keyword evidence="8" id="KW-1185">Reference proteome</keyword>
<evidence type="ECO:0000256" key="5">
    <source>
        <dbReference type="ARBA" id="ARBA00023136"/>
    </source>
</evidence>
<comment type="similarity">
    <text evidence="2">Belongs to the sodium:solute symporter (SSF) (TC 2.A.21) family.</text>
</comment>
<comment type="subcellular location">
    <subcellularLocation>
        <location evidence="1">Membrane</location>
        <topology evidence="1">Multi-pass membrane protein</topology>
    </subcellularLocation>
</comment>
<name>A0ABQ0JKL1_9VIBR</name>
<gene>
    <name evidence="7" type="ORF">JCM19239_3483</name>
</gene>
<dbReference type="Gene3D" id="1.20.1730.10">
    <property type="entry name" value="Sodium/glucose cotransporter"/>
    <property type="match status" value="1"/>
</dbReference>
<dbReference type="InterPro" id="IPR001734">
    <property type="entry name" value="Na/solute_symporter"/>
</dbReference>
<accession>A0ABQ0JKL1</accession>
<keyword evidence="5 6" id="KW-0472">Membrane</keyword>
<proteinExistence type="inferred from homology"/>
<evidence type="ECO:0000313" key="7">
    <source>
        <dbReference type="EMBL" id="GAL29286.1"/>
    </source>
</evidence>
<organism evidence="7 8">
    <name type="scientific">Vibrio variabilis</name>
    <dbReference type="NCBI Taxonomy" id="990271"/>
    <lineage>
        <taxon>Bacteria</taxon>
        <taxon>Pseudomonadati</taxon>
        <taxon>Pseudomonadota</taxon>
        <taxon>Gammaproteobacteria</taxon>
        <taxon>Vibrionales</taxon>
        <taxon>Vibrionaceae</taxon>
        <taxon>Vibrio</taxon>
    </lineage>
</organism>
<dbReference type="EMBL" id="BBMS01000061">
    <property type="protein sequence ID" value="GAL29286.1"/>
    <property type="molecule type" value="Genomic_DNA"/>
</dbReference>
<reference evidence="8" key="1">
    <citation type="submission" date="2014-09" db="EMBL/GenBank/DDBJ databases">
        <title>Vibrio variabilis JCM 19239. (C206) whole genome shotgun sequence.</title>
        <authorList>
            <person name="Sawabe T."/>
            <person name="Meirelles P."/>
            <person name="Nakanishi M."/>
            <person name="Sayaka M."/>
            <person name="Hattori M."/>
            <person name="Ohkuma M."/>
        </authorList>
    </citation>
    <scope>NUCLEOTIDE SEQUENCE [LARGE SCALE GENOMIC DNA]</scope>
    <source>
        <strain evidence="8">JCM 19239</strain>
    </source>
</reference>
<keyword evidence="3 6" id="KW-0812">Transmembrane</keyword>
<evidence type="ECO:0000256" key="6">
    <source>
        <dbReference type="SAM" id="Phobius"/>
    </source>
</evidence>
<evidence type="ECO:0000256" key="4">
    <source>
        <dbReference type="ARBA" id="ARBA00022989"/>
    </source>
</evidence>
<feature type="transmembrane region" description="Helical" evidence="6">
    <location>
        <begin position="21"/>
        <end position="42"/>
    </location>
</feature>
<sequence>MCFLIWLGWYVSRNQKSGEDFLLGGRGLPLFLVLGTTVATMVGTGSSMGAVGFGYANGWAGALYGIGGALGILLLALWFALFVDSIL</sequence>
<dbReference type="PROSITE" id="PS50283">
    <property type="entry name" value="NA_SOLUT_SYMP_3"/>
    <property type="match status" value="1"/>
</dbReference>
<dbReference type="InterPro" id="IPR038377">
    <property type="entry name" value="Na/Glc_symporter_sf"/>
</dbReference>
<protein>
    <submittedName>
        <fullName evidence="7">Sodium-solute symporter putative</fullName>
    </submittedName>
</protein>
<reference evidence="8" key="2">
    <citation type="submission" date="2014-09" db="EMBL/GenBank/DDBJ databases">
        <authorList>
            <consortium name="NBRP consortium"/>
            <person name="Sawabe T."/>
            <person name="Meirelles P."/>
            <person name="Nakanishi M."/>
            <person name="Sayaka M."/>
            <person name="Hattori M."/>
            <person name="Ohkuma M."/>
        </authorList>
    </citation>
    <scope>NUCLEOTIDE SEQUENCE [LARGE SCALE GENOMIC DNA]</scope>
    <source>
        <strain evidence="8">JCM 19239</strain>
    </source>
</reference>
<evidence type="ECO:0000256" key="2">
    <source>
        <dbReference type="ARBA" id="ARBA00006434"/>
    </source>
</evidence>
<evidence type="ECO:0000256" key="1">
    <source>
        <dbReference type="ARBA" id="ARBA00004141"/>
    </source>
</evidence>
<feature type="transmembrane region" description="Helical" evidence="6">
    <location>
        <begin position="62"/>
        <end position="83"/>
    </location>
</feature>
<keyword evidence="4 6" id="KW-1133">Transmembrane helix</keyword>
<evidence type="ECO:0000313" key="8">
    <source>
        <dbReference type="Proteomes" id="UP000029223"/>
    </source>
</evidence>
<dbReference type="Proteomes" id="UP000029223">
    <property type="component" value="Unassembled WGS sequence"/>
</dbReference>